<evidence type="ECO:0000313" key="2">
    <source>
        <dbReference type="Proteomes" id="UP000266673"/>
    </source>
</evidence>
<dbReference type="AlphaFoldDB" id="A0A397V2E2"/>
<dbReference type="Proteomes" id="UP000266673">
    <property type="component" value="Unassembled WGS sequence"/>
</dbReference>
<evidence type="ECO:0000313" key="1">
    <source>
        <dbReference type="EMBL" id="RIB15179.1"/>
    </source>
</evidence>
<name>A0A397V2E2_9GLOM</name>
<sequence length="168" mass="19201">MKELTYISELSSRSKRLHTHVFICGNWSVTEKCCYVKKATDSSSNFRKKNKYNTNIRFCNSTDITSSPSVSTTKRQESLTNWSKPIPQNKHNKINKKLLDTVIYGNLAFNVVENLDLLDFLNEIVPNYNPPSANILHVQVLNHSFSTYLARKFEVIGSLTDIIVALNE</sequence>
<dbReference type="OrthoDB" id="2442728at2759"/>
<organism evidence="1 2">
    <name type="scientific">Gigaspora rosea</name>
    <dbReference type="NCBI Taxonomy" id="44941"/>
    <lineage>
        <taxon>Eukaryota</taxon>
        <taxon>Fungi</taxon>
        <taxon>Fungi incertae sedis</taxon>
        <taxon>Mucoromycota</taxon>
        <taxon>Glomeromycotina</taxon>
        <taxon>Glomeromycetes</taxon>
        <taxon>Diversisporales</taxon>
        <taxon>Gigasporaceae</taxon>
        <taxon>Gigaspora</taxon>
    </lineage>
</organism>
<comment type="caution">
    <text evidence="1">The sequence shown here is derived from an EMBL/GenBank/DDBJ whole genome shotgun (WGS) entry which is preliminary data.</text>
</comment>
<gene>
    <name evidence="1" type="ORF">C2G38_2193070</name>
</gene>
<keyword evidence="2" id="KW-1185">Reference proteome</keyword>
<dbReference type="EMBL" id="QKWP01000766">
    <property type="protein sequence ID" value="RIB15179.1"/>
    <property type="molecule type" value="Genomic_DNA"/>
</dbReference>
<accession>A0A397V2E2</accession>
<protein>
    <submittedName>
        <fullName evidence="1">Uncharacterized protein</fullName>
    </submittedName>
</protein>
<proteinExistence type="predicted"/>
<reference evidence="1 2" key="1">
    <citation type="submission" date="2018-06" db="EMBL/GenBank/DDBJ databases">
        <title>Comparative genomics reveals the genomic features of Rhizophagus irregularis, R. cerebriforme, R. diaphanum and Gigaspora rosea, and their symbiotic lifestyle signature.</title>
        <authorList>
            <person name="Morin E."/>
            <person name="San Clemente H."/>
            <person name="Chen E.C.H."/>
            <person name="De La Providencia I."/>
            <person name="Hainaut M."/>
            <person name="Kuo A."/>
            <person name="Kohler A."/>
            <person name="Murat C."/>
            <person name="Tang N."/>
            <person name="Roy S."/>
            <person name="Loubradou J."/>
            <person name="Henrissat B."/>
            <person name="Grigoriev I.V."/>
            <person name="Corradi N."/>
            <person name="Roux C."/>
            <person name="Martin F.M."/>
        </authorList>
    </citation>
    <scope>NUCLEOTIDE SEQUENCE [LARGE SCALE GENOMIC DNA]</scope>
    <source>
        <strain evidence="1 2">DAOM 194757</strain>
    </source>
</reference>